<reference evidence="2" key="1">
    <citation type="submission" date="2021-07" db="EMBL/GenBank/DDBJ databases">
        <authorList>
            <person name="Catto M.A."/>
            <person name="Jacobson A."/>
            <person name="Kennedy G."/>
            <person name="Labadie P."/>
            <person name="Hunt B.G."/>
            <person name="Srinivasan R."/>
        </authorList>
    </citation>
    <scope>NUCLEOTIDE SEQUENCE</scope>
    <source>
        <strain evidence="2">PL_HMW_Pooled</strain>
        <tissue evidence="2">Head</tissue>
    </source>
</reference>
<sequence length="415" mass="45206">MTLVMYHYDPPQECLYDIAAEKTCNIECGHCEPIKDTEDITVNWTRIVPDGVPTEDMMKEQRLDQDIMPILVAVEEGKRPHLNEIVSLSNRTSIPASCSQAATKMKEYYDQTAMVQPFVVGDKVLLYPNARKSGESLKLKALWEGPFKIVSILNDCNARIERDDPPRKRLILLDKEKDPVILREGCPGEEADTRLGSARAQGGQAGGCMRRATEYLKSAPESEMFFLPLDAFLDTVGPTSTDLEPREPTKRAAPDAPPCLAASAARLRSGPLRCPGSPSIVVIVLEALGALLSCRHQGGCLKQASKGLEKYLLQRPAPVNLTVGDLDRLNLSTMVVQPERPNTPCLDLHPEEEFDKAALLASPPYTAATPAFIADLASAPGDALATKKPARVTPPILPGASPTGRSPRPQKIRTA</sequence>
<proteinExistence type="predicted"/>
<name>A0AAE1HDP8_9NEOP</name>
<protein>
    <submittedName>
        <fullName evidence="2">Transposon Ty3-G Gag-Pol polyprotein</fullName>
    </submittedName>
</protein>
<organism evidence="2 3">
    <name type="scientific">Frankliniella fusca</name>
    <dbReference type="NCBI Taxonomy" id="407009"/>
    <lineage>
        <taxon>Eukaryota</taxon>
        <taxon>Metazoa</taxon>
        <taxon>Ecdysozoa</taxon>
        <taxon>Arthropoda</taxon>
        <taxon>Hexapoda</taxon>
        <taxon>Insecta</taxon>
        <taxon>Pterygota</taxon>
        <taxon>Neoptera</taxon>
        <taxon>Paraneoptera</taxon>
        <taxon>Thysanoptera</taxon>
        <taxon>Terebrantia</taxon>
        <taxon>Thripoidea</taxon>
        <taxon>Thripidae</taxon>
        <taxon>Frankliniella</taxon>
    </lineage>
</organism>
<dbReference type="Proteomes" id="UP001219518">
    <property type="component" value="Unassembled WGS sequence"/>
</dbReference>
<feature type="region of interest" description="Disordered" evidence="1">
    <location>
        <begin position="385"/>
        <end position="415"/>
    </location>
</feature>
<evidence type="ECO:0000313" key="2">
    <source>
        <dbReference type="EMBL" id="KAK3919208.1"/>
    </source>
</evidence>
<comment type="caution">
    <text evidence="2">The sequence shown here is derived from an EMBL/GenBank/DDBJ whole genome shotgun (WGS) entry which is preliminary data.</text>
</comment>
<dbReference type="EMBL" id="JAHWGI010000970">
    <property type="protein sequence ID" value="KAK3919208.1"/>
    <property type="molecule type" value="Genomic_DNA"/>
</dbReference>
<evidence type="ECO:0000256" key="1">
    <source>
        <dbReference type="SAM" id="MobiDB-lite"/>
    </source>
</evidence>
<evidence type="ECO:0000313" key="3">
    <source>
        <dbReference type="Proteomes" id="UP001219518"/>
    </source>
</evidence>
<gene>
    <name evidence="2" type="ORF">KUF71_008357</name>
</gene>
<dbReference type="AlphaFoldDB" id="A0AAE1HDP8"/>
<reference evidence="2" key="2">
    <citation type="journal article" date="2023" name="BMC Genomics">
        <title>Pest status, molecular evolution, and epigenetic factors derived from the genome assembly of Frankliniella fusca, a thysanopteran phytovirus vector.</title>
        <authorList>
            <person name="Catto M.A."/>
            <person name="Labadie P.E."/>
            <person name="Jacobson A.L."/>
            <person name="Kennedy G.G."/>
            <person name="Srinivasan R."/>
            <person name="Hunt B.G."/>
        </authorList>
    </citation>
    <scope>NUCLEOTIDE SEQUENCE</scope>
    <source>
        <strain evidence="2">PL_HMW_Pooled</strain>
    </source>
</reference>
<accession>A0AAE1HDP8</accession>
<keyword evidence="3" id="KW-1185">Reference proteome</keyword>